<evidence type="ECO:0000313" key="3">
    <source>
        <dbReference type="EMBL" id="AWY02114.1"/>
    </source>
</evidence>
<dbReference type="AlphaFoldDB" id="A0A2Z4PVA9"/>
<dbReference type="SUPFAM" id="SSF53448">
    <property type="entry name" value="Nucleotide-diphospho-sugar transferases"/>
    <property type="match status" value="1"/>
</dbReference>
<accession>A0A2Z4PVA9</accession>
<evidence type="ECO:0000313" key="4">
    <source>
        <dbReference type="Proteomes" id="UP000249898"/>
    </source>
</evidence>
<sequence>MTSVFLTICIPSYNRLDSVKKTVERLFSLKSSFHFKVIVIDNASDINYFEHFSNNEFFKSLLDNQLLEIHRNVTNIGMSANIMRCFEVHDSGWIWIISDDDDLCDDSLICINEALNKLLSSNCSCIYFGTYDGVVGAESLNTLPEFIDLNAKSVNNFNQSIFLSNTLYFLPDIRNFISYGYMNLGTYIPHFLMIVHLLNEGYNVEYRNKKIVNYVKAEIGYSYSMVAGLGVGLPKHSLLNLSKKYYHIYSKLFYPHNDFKVIVDLFYETKSNPPAFDYLSDYYLYYIKNARPFAIYLAVRFFREVAKHEKIFELLLKLLCSLSNRINSDVLEIRKRNSY</sequence>
<dbReference type="InterPro" id="IPR001173">
    <property type="entry name" value="Glyco_trans_2-like"/>
</dbReference>
<reference evidence="2 4" key="1">
    <citation type="submission" date="2016-06" db="EMBL/GenBank/DDBJ databases">
        <title>The sequenced genome of the ice-adhering bacterium Marinomonas primoryensis, from Antarctica.</title>
        <authorList>
            <person name="Graham L."/>
            <person name="Vance T.D.R."/>
            <person name="Davies P.L."/>
        </authorList>
    </citation>
    <scope>NUCLEOTIDE SEQUENCE [LARGE SCALE GENOMIC DNA]</scope>
    <source>
        <strain evidence="2 4">AceL</strain>
    </source>
</reference>
<dbReference type="Proteomes" id="UP000249898">
    <property type="component" value="Chromosome"/>
</dbReference>
<feature type="domain" description="Glycosyltransferase 2-like" evidence="1">
    <location>
        <begin position="7"/>
        <end position="129"/>
    </location>
</feature>
<gene>
    <name evidence="2" type="ORF">A8139_14525</name>
    <name evidence="3" type="ORF">A8139_20870</name>
</gene>
<dbReference type="EMBL" id="CP016181">
    <property type="protein sequence ID" value="AWY01059.1"/>
    <property type="molecule type" value="Genomic_DNA"/>
</dbReference>
<dbReference type="Pfam" id="PF00535">
    <property type="entry name" value="Glycos_transf_2"/>
    <property type="match status" value="1"/>
</dbReference>
<name>A0A2Z4PVA9_9GAMM</name>
<dbReference type="OrthoDB" id="396512at2"/>
<dbReference type="EMBL" id="CP016181">
    <property type="protein sequence ID" value="AWY02114.1"/>
    <property type="molecule type" value="Genomic_DNA"/>
</dbReference>
<dbReference type="RefSeq" id="WP_112139250.1">
    <property type="nucleotide sequence ID" value="NZ_CP016181.1"/>
</dbReference>
<evidence type="ECO:0000313" key="2">
    <source>
        <dbReference type="EMBL" id="AWY01059.1"/>
    </source>
</evidence>
<dbReference type="InterPro" id="IPR029044">
    <property type="entry name" value="Nucleotide-diphossugar_trans"/>
</dbReference>
<protein>
    <recommendedName>
        <fullName evidence="1">Glycosyltransferase 2-like domain-containing protein</fullName>
    </recommendedName>
</protein>
<proteinExistence type="predicted"/>
<organism evidence="2 4">
    <name type="scientific">Marinomonas primoryensis</name>
    <dbReference type="NCBI Taxonomy" id="178399"/>
    <lineage>
        <taxon>Bacteria</taxon>
        <taxon>Pseudomonadati</taxon>
        <taxon>Pseudomonadota</taxon>
        <taxon>Gammaproteobacteria</taxon>
        <taxon>Oceanospirillales</taxon>
        <taxon>Oceanospirillaceae</taxon>
        <taxon>Marinomonas</taxon>
    </lineage>
</organism>
<evidence type="ECO:0000259" key="1">
    <source>
        <dbReference type="Pfam" id="PF00535"/>
    </source>
</evidence>
<dbReference type="Gene3D" id="3.90.550.10">
    <property type="entry name" value="Spore Coat Polysaccharide Biosynthesis Protein SpsA, Chain A"/>
    <property type="match status" value="1"/>
</dbReference>